<organism evidence="1">
    <name type="scientific">Rhizophagus irregularis (strain DAOM 181602 / DAOM 197198 / MUCL 43194)</name>
    <name type="common">Arbuscular mycorrhizal fungus</name>
    <name type="synonym">Glomus intraradices</name>
    <dbReference type="NCBI Taxonomy" id="747089"/>
    <lineage>
        <taxon>Eukaryota</taxon>
        <taxon>Fungi</taxon>
        <taxon>Fungi incertae sedis</taxon>
        <taxon>Mucoromycota</taxon>
        <taxon>Glomeromycotina</taxon>
        <taxon>Glomeromycetes</taxon>
        <taxon>Glomerales</taxon>
        <taxon>Glomeraceae</taxon>
        <taxon>Rhizophagus</taxon>
    </lineage>
</organism>
<evidence type="ECO:0000313" key="1">
    <source>
        <dbReference type="EMBL" id="ESA08177.1"/>
    </source>
</evidence>
<name>U9TL56_RHIID</name>
<dbReference type="AlphaFoldDB" id="U9TL56"/>
<dbReference type="EMBL" id="KI289487">
    <property type="protein sequence ID" value="ESA08177.1"/>
    <property type="molecule type" value="Genomic_DNA"/>
</dbReference>
<gene>
    <name evidence="1" type="ORF">GLOINDRAFT_98422</name>
</gene>
<proteinExistence type="predicted"/>
<accession>U9TL56</accession>
<sequence length="110" mass="12881">MLAKILKLKFVKDMILNQGKKKEFYGQRMKIDAVQVTDNLFLKGTTKYLIKNLINQFEIQPQNGKDKKIQKREKLELLFIQVYNKIIKTGDFMGKEAETAVLSHDLRFTS</sequence>
<dbReference type="HOGENOM" id="CLU_2172389_0_0_1"/>
<reference evidence="1" key="1">
    <citation type="submission" date="2013-07" db="EMBL/GenBank/DDBJ databases">
        <title>The genome of an arbuscular mycorrhizal fungus provides insights into the evolution of the oldest plant symbiosis.</title>
        <authorList>
            <consortium name="DOE Joint Genome Institute"/>
            <person name="Tisserant E."/>
            <person name="Malbreil M."/>
            <person name="Kuo A."/>
            <person name="Kohler A."/>
            <person name="Symeonidi A."/>
            <person name="Balestrini R."/>
            <person name="Charron P."/>
            <person name="Duensing N."/>
            <person name="Frei-dit-Frey N."/>
            <person name="Gianinazzi-Pearson V."/>
            <person name="Gilbert B."/>
            <person name="Handa Y."/>
            <person name="Hijri M."/>
            <person name="Kaul R."/>
            <person name="Kawaguchi M."/>
            <person name="Krajinski F."/>
            <person name="Lammers P."/>
            <person name="Lapierre D."/>
            <person name="Masclaux F.G."/>
            <person name="Murat C."/>
            <person name="Morin E."/>
            <person name="Ndikumana S."/>
            <person name="Pagni M."/>
            <person name="Petitpierre D."/>
            <person name="Requena N."/>
            <person name="Rosikiewicz P."/>
            <person name="Riley R."/>
            <person name="Saito K."/>
            <person name="San Clemente H."/>
            <person name="Shapiro H."/>
            <person name="van Tuinen D."/>
            <person name="Becard G."/>
            <person name="Bonfante P."/>
            <person name="Paszkowski U."/>
            <person name="Shachar-Hill Y."/>
            <person name="Young J.P."/>
            <person name="Sanders I.R."/>
            <person name="Henrissat B."/>
            <person name="Rensing S.A."/>
            <person name="Grigoriev I.V."/>
            <person name="Corradi N."/>
            <person name="Roux C."/>
            <person name="Martin F."/>
        </authorList>
    </citation>
    <scope>NUCLEOTIDE SEQUENCE</scope>
    <source>
        <strain evidence="1">DAOM 197198</strain>
    </source>
</reference>
<protein>
    <submittedName>
        <fullName evidence="1">Uncharacterized protein</fullName>
    </submittedName>
</protein>